<accession>A0A6U7Z2R4</accession>
<organism evidence="2">
    <name type="scientific">Eutreptiella gymnastica</name>
    <dbReference type="NCBI Taxonomy" id="73025"/>
    <lineage>
        <taxon>Eukaryota</taxon>
        <taxon>Discoba</taxon>
        <taxon>Euglenozoa</taxon>
        <taxon>Euglenida</taxon>
        <taxon>Spirocuta</taxon>
        <taxon>Euglenophyceae</taxon>
        <taxon>Eutreptiales</taxon>
        <taxon>Eutreptiaceae</taxon>
        <taxon>Eutreptiella</taxon>
    </lineage>
</organism>
<sequence length="302" mass="35741">MFNPYYYRNENREEDEEKAEQKARRHKLISEDMAAKSRMRLAASSGDMNPNVVEYEPTYLSRGFHESRVEDNPRRWKPNPVNNPHHSFRNWDSTRDVSPKKFDHRKWRYEPDKERCPKVEAKNREMAMHPNQPKYENGAPGQNCRHAKYNTKATAYALRMRDASKELSTKTWSTGIVPTNERDRVDKFIEEFGKGRLGESLPDRLPVTRMDLSHKSPPNDFVRYISQKDRRYFRDEIKQGDFNCEGFNEQHHPDTDKGQPFRARAREKEIKHADPVRQRIGFSTIAKSEQKGFFGQQCYDPL</sequence>
<protein>
    <submittedName>
        <fullName evidence="2">Uncharacterized protein</fullName>
    </submittedName>
</protein>
<dbReference type="EMBL" id="HBGA01051193">
    <property type="protein sequence ID" value="CAD9007737.1"/>
    <property type="molecule type" value="Transcribed_RNA"/>
</dbReference>
<evidence type="ECO:0000256" key="1">
    <source>
        <dbReference type="SAM" id="MobiDB-lite"/>
    </source>
</evidence>
<dbReference type="AlphaFoldDB" id="A0A6U7Z2R4"/>
<reference evidence="2" key="1">
    <citation type="submission" date="2021-01" db="EMBL/GenBank/DDBJ databases">
        <authorList>
            <person name="Corre E."/>
            <person name="Pelletier E."/>
            <person name="Niang G."/>
            <person name="Scheremetjew M."/>
            <person name="Finn R."/>
            <person name="Kale V."/>
            <person name="Holt S."/>
            <person name="Cochrane G."/>
            <person name="Meng A."/>
            <person name="Brown T."/>
            <person name="Cohen L."/>
        </authorList>
    </citation>
    <scope>NUCLEOTIDE SEQUENCE</scope>
    <source>
        <strain evidence="2">NIES-381</strain>
    </source>
</reference>
<evidence type="ECO:0000313" key="2">
    <source>
        <dbReference type="EMBL" id="CAD9007729.1"/>
    </source>
</evidence>
<name>A0A6U7Z2R4_9EUGL</name>
<feature type="region of interest" description="Disordered" evidence="1">
    <location>
        <begin position="1"/>
        <end position="26"/>
    </location>
</feature>
<proteinExistence type="predicted"/>
<evidence type="ECO:0000313" key="3">
    <source>
        <dbReference type="EMBL" id="CAD9007737.1"/>
    </source>
</evidence>
<gene>
    <name evidence="2" type="ORF">EGYM00392_LOCUS18822</name>
    <name evidence="3" type="ORF">EGYM00392_LOCUS18830</name>
</gene>
<dbReference type="EMBL" id="HBGA01051182">
    <property type="protein sequence ID" value="CAD9007729.1"/>
    <property type="molecule type" value="Transcribed_RNA"/>
</dbReference>